<dbReference type="GO" id="GO:0031514">
    <property type="term" value="C:motile cilium"/>
    <property type="evidence" value="ECO:0007669"/>
    <property type="project" value="TreeGrafter"/>
</dbReference>
<gene>
    <name evidence="6" type="ORF">TGEB3V08_LOCUS5201</name>
</gene>
<dbReference type="InterPro" id="IPR056291">
    <property type="entry name" value="MORN_DRC7"/>
</dbReference>
<keyword evidence="2" id="KW-0963">Cytoplasm</keyword>
<sequence>MHTRQVPVAHDEELDAGPRTKTAIVRRNGVVNSNQEKADALAKHLELPSYRLTTRQALCTLRTKGFWDGEYERPGLDDLYGVRVHSWVAVLPGKRDITETFFIEPPSGVKFDQSNANYLGIESMWNHTNFWINLQVCSQGCKLANALVVLSSTAEDGEIEVRISSLKFDLSDLKCWEHLLPGEPWTSRKTDPSFQVDDNSPELTLQEKHLDMPTSWVSRLNIPLSVYEKRYPHGHKTVNYKKARLELFAPYLQSDGLISRITSFRDYAWEDPEWVYKYYNHREDLLYFSLQNLKKESIVEEFLPGREDSLKEHSYYLAQSHVEHERSMKFYHKARMDGMESIHMEPCHMTQHFKDREDFCYHRHVIFAPRDKTIAEGPKRTVLSLSEKYHRNPTKPADKDVAERVFAVAENRMTLKFHYDKGNVSANILEFTKPPISELGDRLTFNPAMMYIYQVDPLSPAMKNLQLFYILEELLKAEEQSLFLVRSMEDEVHEMLIVRGRESTVPKMKYSIFDTLRNEKAKKAMKQKEQQLQEQSKREVETDVDYLGPYLARLGDPESLSHDEALQMRESCLSDFKQLLVDRANHIQTMFEKESNLLQSKHRWYEDEQDALSRSEEEKYFEFRNRTTFLLHSLEIRLNRHRDLAPQRYLALEACLNADKRLHSGRLS</sequence>
<evidence type="ECO:0000259" key="4">
    <source>
        <dbReference type="Pfam" id="PF24667"/>
    </source>
</evidence>
<dbReference type="GO" id="GO:0005856">
    <property type="term" value="C:cytoskeleton"/>
    <property type="evidence" value="ECO:0007669"/>
    <property type="project" value="UniProtKB-SubCell"/>
</dbReference>
<reference evidence="6" key="1">
    <citation type="submission" date="2020-11" db="EMBL/GenBank/DDBJ databases">
        <authorList>
            <person name="Tran Van P."/>
        </authorList>
    </citation>
    <scope>NUCLEOTIDE SEQUENCE</scope>
</reference>
<dbReference type="PANTHER" id="PTHR35249:SF2">
    <property type="entry name" value="DYNEIN REGULATORY COMPLEX SUBUNIT 7"/>
    <property type="match status" value="1"/>
</dbReference>
<dbReference type="EMBL" id="OE840895">
    <property type="protein sequence ID" value="CAD7593146.1"/>
    <property type="molecule type" value="Genomic_DNA"/>
</dbReference>
<dbReference type="Pfam" id="PF24667">
    <property type="entry name" value="MORN_DRC7"/>
    <property type="match status" value="1"/>
</dbReference>
<evidence type="ECO:0000313" key="6">
    <source>
        <dbReference type="EMBL" id="CAD7593146.1"/>
    </source>
</evidence>
<evidence type="ECO:0000256" key="3">
    <source>
        <dbReference type="ARBA" id="ARBA00023212"/>
    </source>
</evidence>
<dbReference type="PANTHER" id="PTHR35249">
    <property type="entry name" value="DYNEIN REGULATORY COMPLEX SUBUNIT 7"/>
    <property type="match status" value="1"/>
</dbReference>
<keyword evidence="3" id="KW-0206">Cytoskeleton</keyword>
<feature type="domain" description="Dynein regulatory complex subunit 7 MORN" evidence="4">
    <location>
        <begin position="232"/>
        <end position="509"/>
    </location>
</feature>
<organism evidence="6">
    <name type="scientific">Timema genevievae</name>
    <name type="common">Walking stick</name>
    <dbReference type="NCBI Taxonomy" id="629358"/>
    <lineage>
        <taxon>Eukaryota</taxon>
        <taxon>Metazoa</taxon>
        <taxon>Ecdysozoa</taxon>
        <taxon>Arthropoda</taxon>
        <taxon>Hexapoda</taxon>
        <taxon>Insecta</taxon>
        <taxon>Pterygota</taxon>
        <taxon>Neoptera</taxon>
        <taxon>Polyneoptera</taxon>
        <taxon>Phasmatodea</taxon>
        <taxon>Timematodea</taxon>
        <taxon>Timematoidea</taxon>
        <taxon>Timematidae</taxon>
        <taxon>Timema</taxon>
    </lineage>
</organism>
<dbReference type="InterPro" id="IPR033551">
    <property type="entry name" value="DRC7/lobo"/>
</dbReference>
<dbReference type="InterPro" id="IPR056292">
    <property type="entry name" value="DRC7_C"/>
</dbReference>
<feature type="domain" description="Dynein regulatory complex subunit 7 C-terminal" evidence="5">
    <location>
        <begin position="559"/>
        <end position="663"/>
    </location>
</feature>
<protein>
    <submittedName>
        <fullName evidence="6">Uncharacterized protein</fullName>
    </submittedName>
</protein>
<dbReference type="AlphaFoldDB" id="A0A7R9JXL0"/>
<evidence type="ECO:0000256" key="1">
    <source>
        <dbReference type="ARBA" id="ARBA00004245"/>
    </source>
</evidence>
<name>A0A7R9JXL0_TIMGE</name>
<evidence type="ECO:0000256" key="2">
    <source>
        <dbReference type="ARBA" id="ARBA00022490"/>
    </source>
</evidence>
<accession>A0A7R9JXL0</accession>
<proteinExistence type="predicted"/>
<evidence type="ECO:0000259" key="5">
    <source>
        <dbReference type="Pfam" id="PF24671"/>
    </source>
</evidence>
<comment type="subcellular location">
    <subcellularLocation>
        <location evidence="1">Cytoplasm</location>
        <location evidence="1">Cytoskeleton</location>
    </subcellularLocation>
</comment>
<dbReference type="Pfam" id="PF24671">
    <property type="entry name" value="DRC7_C"/>
    <property type="match status" value="1"/>
</dbReference>
<dbReference type="GO" id="GO:0030317">
    <property type="term" value="P:flagellated sperm motility"/>
    <property type="evidence" value="ECO:0007669"/>
    <property type="project" value="TreeGrafter"/>
</dbReference>